<accession>A0A7X5YEL6</accession>
<keyword evidence="4" id="KW-1185">Reference proteome</keyword>
<dbReference type="GeneID" id="86893355"/>
<proteinExistence type="predicted"/>
<evidence type="ECO:0000313" key="2">
    <source>
        <dbReference type="EMBL" id="WOF14148.1"/>
    </source>
</evidence>
<protein>
    <recommendedName>
        <fullName evidence="5">DUF4843 domain-containing protein</fullName>
    </recommendedName>
</protein>
<organism evidence="1 3">
    <name type="scientific">Butyricimonas paravirosa</name>
    <dbReference type="NCBI Taxonomy" id="1472417"/>
    <lineage>
        <taxon>Bacteria</taxon>
        <taxon>Pseudomonadati</taxon>
        <taxon>Bacteroidota</taxon>
        <taxon>Bacteroidia</taxon>
        <taxon>Bacteroidales</taxon>
        <taxon>Odoribacteraceae</taxon>
        <taxon>Butyricimonas</taxon>
    </lineage>
</organism>
<gene>
    <name evidence="2" type="ORF">F1644_18630</name>
    <name evidence="1" type="ORF">GGR15_003006</name>
</gene>
<evidence type="ECO:0000313" key="1">
    <source>
        <dbReference type="EMBL" id="NJC19374.1"/>
    </source>
</evidence>
<name>A0A7X5YEL6_9BACT</name>
<dbReference type="PROSITE" id="PS51257">
    <property type="entry name" value="PROKAR_LIPOPROTEIN"/>
    <property type="match status" value="1"/>
</dbReference>
<evidence type="ECO:0000313" key="3">
    <source>
        <dbReference type="Proteomes" id="UP000576368"/>
    </source>
</evidence>
<reference evidence="1 3" key="2">
    <citation type="submission" date="2020-03" db="EMBL/GenBank/DDBJ databases">
        <title>Genomic Encyclopedia of Type Strains, Phase IV (KMG-IV): sequencing the most valuable type-strain genomes for metagenomic binning, comparative biology and taxonomic classification.</title>
        <authorList>
            <person name="Goeker M."/>
        </authorList>
    </citation>
    <scope>NUCLEOTIDE SEQUENCE [LARGE SCALE GENOMIC DNA]</scope>
    <source>
        <strain evidence="1 3">DSM 105722</strain>
    </source>
</reference>
<dbReference type="EMBL" id="JAATLI010000010">
    <property type="protein sequence ID" value="NJC19374.1"/>
    <property type="molecule type" value="Genomic_DNA"/>
</dbReference>
<dbReference type="AlphaFoldDB" id="A0A7X5YEL6"/>
<reference evidence="2 4" key="1">
    <citation type="submission" date="2019-09" db="EMBL/GenBank/DDBJ databases">
        <title>Butyricimonas paravirosa DSM 105722 (=214-4 = JCM 18677 = CCUG 65563).</title>
        <authorList>
            <person name="Le Roy T."/>
            <person name="Cani P.D."/>
        </authorList>
    </citation>
    <scope>NUCLEOTIDE SEQUENCE [LARGE SCALE GENOMIC DNA]</scope>
    <source>
        <strain evidence="2 4">DSM 105722</strain>
    </source>
</reference>
<dbReference type="Proteomes" id="UP000576368">
    <property type="component" value="Unassembled WGS sequence"/>
</dbReference>
<evidence type="ECO:0000313" key="4">
    <source>
        <dbReference type="Proteomes" id="UP001302374"/>
    </source>
</evidence>
<evidence type="ECO:0008006" key="5">
    <source>
        <dbReference type="Google" id="ProtNLM"/>
    </source>
</evidence>
<dbReference type="RefSeq" id="WP_147344472.1">
    <property type="nucleotide sequence ID" value="NZ_BMPA01000010.1"/>
</dbReference>
<dbReference type="EMBL" id="CP043839">
    <property type="protein sequence ID" value="WOF14148.1"/>
    <property type="molecule type" value="Genomic_DNA"/>
</dbReference>
<sequence length="187" mass="21573">MKRVLLIILCTMGLWSACTEEKPNFYRGGDGLCFYYDQIGPYDSNPYFGEGIDGRDSMTIVSSTKLRDTLYFRLMVYGQKSTKDRYFSLKQSTLSHVDSVSYVNDSTAVAVEGINFVAFDDPEMQKYCVIHPDSSSVYIPIIMTYDPNTAGERQNFCLYFEIVPNEEISVFDPRFYRAELRMRQTAY</sequence>
<dbReference type="Proteomes" id="UP001302374">
    <property type="component" value="Chromosome"/>
</dbReference>